<gene>
    <name evidence="1" type="ORF">ACFPGP_18550</name>
</gene>
<accession>A0ABW0BP77</accession>
<proteinExistence type="predicted"/>
<dbReference type="PANTHER" id="PTHR46407:SF3">
    <property type="entry name" value="OS02G0208700 PROTEIN"/>
    <property type="match status" value="1"/>
</dbReference>
<keyword evidence="2" id="KW-1185">Reference proteome</keyword>
<dbReference type="InterPro" id="IPR006652">
    <property type="entry name" value="Kelch_1"/>
</dbReference>
<dbReference type="InterPro" id="IPR015915">
    <property type="entry name" value="Kelch-typ_b-propeller"/>
</dbReference>
<comment type="caution">
    <text evidence="1">The sequence shown here is derived from an EMBL/GenBank/DDBJ whole genome shotgun (WGS) entry which is preliminary data.</text>
</comment>
<sequence length="383" mass="39740">MVLLASVALSATGCGAGDDSSGARATGAWHTLPEAPLSPRDDAVVVGVGGQVLVVGGWEFLCPPMADCALPEAPLLDDGAVYDPAADAWRPISPPPFGVRATSHDTTAVGDTAYLLTGCAAGPDCGGPLRLLSYDLTADRWDDRGRVPGDERYRQVTAAGRDLVVYAGSDEHGEVPDLAYDPARSSWSRLPDDPLPRTFDRFVVPVGDQLVLAGSPTAGVDAGKNPPKLAARYDLGHEAWTRLPDAPGPGYQLFPGDGGPVLDGHFGESPGWVLDPGTWTWSPLPDEGGGHDNVSGVLERDGAVYDLPGSAGSVASGDVYVYDSTALTFVAVPAPPDREDVYDDSSTALGRDLVVFGGQRWSGGGAGDGELVADARLWTAPAR</sequence>
<dbReference type="EMBL" id="JBHSKD010000027">
    <property type="protein sequence ID" value="MFC5178687.1"/>
    <property type="molecule type" value="Genomic_DNA"/>
</dbReference>
<dbReference type="Pfam" id="PF01344">
    <property type="entry name" value="Kelch_1"/>
    <property type="match status" value="1"/>
</dbReference>
<organism evidence="1 2">
    <name type="scientific">Nocardioides taihuensis</name>
    <dbReference type="NCBI Taxonomy" id="1835606"/>
    <lineage>
        <taxon>Bacteria</taxon>
        <taxon>Bacillati</taxon>
        <taxon>Actinomycetota</taxon>
        <taxon>Actinomycetes</taxon>
        <taxon>Propionibacteriales</taxon>
        <taxon>Nocardioidaceae</taxon>
        <taxon>Nocardioides</taxon>
    </lineage>
</organism>
<name>A0ABW0BP77_9ACTN</name>
<evidence type="ECO:0000313" key="1">
    <source>
        <dbReference type="EMBL" id="MFC5178687.1"/>
    </source>
</evidence>
<dbReference type="PANTHER" id="PTHR46407">
    <property type="entry name" value="OS02G0208700 PROTEIN"/>
    <property type="match status" value="1"/>
</dbReference>
<dbReference type="RefSeq" id="WP_378592384.1">
    <property type="nucleotide sequence ID" value="NZ_JBHSKD010000027.1"/>
</dbReference>
<evidence type="ECO:0000313" key="2">
    <source>
        <dbReference type="Proteomes" id="UP001596087"/>
    </source>
</evidence>
<dbReference type="SUPFAM" id="SSF117281">
    <property type="entry name" value="Kelch motif"/>
    <property type="match status" value="1"/>
</dbReference>
<protein>
    <recommendedName>
        <fullName evidence="3">Galactose oxidase</fullName>
    </recommendedName>
</protein>
<evidence type="ECO:0008006" key="3">
    <source>
        <dbReference type="Google" id="ProtNLM"/>
    </source>
</evidence>
<dbReference type="Proteomes" id="UP001596087">
    <property type="component" value="Unassembled WGS sequence"/>
</dbReference>
<reference evidence="2" key="1">
    <citation type="journal article" date="2019" name="Int. J. Syst. Evol. Microbiol.">
        <title>The Global Catalogue of Microorganisms (GCM) 10K type strain sequencing project: providing services to taxonomists for standard genome sequencing and annotation.</title>
        <authorList>
            <consortium name="The Broad Institute Genomics Platform"/>
            <consortium name="The Broad Institute Genome Sequencing Center for Infectious Disease"/>
            <person name="Wu L."/>
            <person name="Ma J."/>
        </authorList>
    </citation>
    <scope>NUCLEOTIDE SEQUENCE [LARGE SCALE GENOMIC DNA]</scope>
    <source>
        <strain evidence="2">DFY41</strain>
    </source>
</reference>
<dbReference type="InterPro" id="IPR044595">
    <property type="entry name" value="KMD1-4"/>
</dbReference>
<dbReference type="Gene3D" id="2.120.10.80">
    <property type="entry name" value="Kelch-type beta propeller"/>
    <property type="match status" value="2"/>
</dbReference>